<dbReference type="PANTHER" id="PTHR42966">
    <property type="entry name" value="N-ACETYLNEURAMINATE SYNTHASE"/>
    <property type="match status" value="1"/>
</dbReference>
<comment type="caution">
    <text evidence="2">The sequence shown here is derived from an EMBL/GenBank/DDBJ whole genome shotgun (WGS) entry which is preliminary data.</text>
</comment>
<dbReference type="InterPro" id="IPR013785">
    <property type="entry name" value="Aldolase_TIM"/>
</dbReference>
<evidence type="ECO:0000313" key="2">
    <source>
        <dbReference type="EMBL" id="GAJ11085.1"/>
    </source>
</evidence>
<feature type="domain" description="PseI/NeuA/B-like" evidence="1">
    <location>
        <begin position="37"/>
        <end position="93"/>
    </location>
</feature>
<dbReference type="InterPro" id="IPR051690">
    <property type="entry name" value="PseI-like"/>
</dbReference>
<organism evidence="2">
    <name type="scientific">marine sediment metagenome</name>
    <dbReference type="NCBI Taxonomy" id="412755"/>
    <lineage>
        <taxon>unclassified sequences</taxon>
        <taxon>metagenomes</taxon>
        <taxon>ecological metagenomes</taxon>
    </lineage>
</organism>
<dbReference type="Gene3D" id="3.20.20.70">
    <property type="entry name" value="Aldolase class I"/>
    <property type="match status" value="1"/>
</dbReference>
<gene>
    <name evidence="2" type="ORF">S12H4_54541</name>
</gene>
<sequence length="96" mass="11060">MKRIKIGERWIGEGESTYIIAEIGSNWDGQKSRAKKLIDLAKDCGADAVKFQYFIVDKIISREGFEKLKRDFQANWEASVYKTYKAAEFPLDHSPI</sequence>
<dbReference type="GO" id="GO:0016051">
    <property type="term" value="P:carbohydrate biosynthetic process"/>
    <property type="evidence" value="ECO:0007669"/>
    <property type="project" value="InterPro"/>
</dbReference>
<protein>
    <recommendedName>
        <fullName evidence="1">PseI/NeuA/B-like domain-containing protein</fullName>
    </recommendedName>
</protein>
<accession>X1VPS4</accession>
<reference evidence="2" key="1">
    <citation type="journal article" date="2014" name="Front. Microbiol.">
        <title>High frequency of phylogenetically diverse reductive dehalogenase-homologous genes in deep subseafloor sedimentary metagenomes.</title>
        <authorList>
            <person name="Kawai M."/>
            <person name="Futagami T."/>
            <person name="Toyoda A."/>
            <person name="Takaki Y."/>
            <person name="Nishi S."/>
            <person name="Hori S."/>
            <person name="Arai W."/>
            <person name="Tsubouchi T."/>
            <person name="Morono Y."/>
            <person name="Uchiyama I."/>
            <person name="Ito T."/>
            <person name="Fujiyama A."/>
            <person name="Inagaki F."/>
            <person name="Takami H."/>
        </authorList>
    </citation>
    <scope>NUCLEOTIDE SEQUENCE</scope>
    <source>
        <strain evidence="2">Expedition CK06-06</strain>
    </source>
</reference>
<name>X1VPS4_9ZZZZ</name>
<proteinExistence type="predicted"/>
<dbReference type="PANTHER" id="PTHR42966:SF1">
    <property type="entry name" value="SIALIC ACID SYNTHASE"/>
    <property type="match status" value="1"/>
</dbReference>
<dbReference type="GO" id="GO:0047444">
    <property type="term" value="F:N-acylneuraminate-9-phosphate synthase activity"/>
    <property type="evidence" value="ECO:0007669"/>
    <property type="project" value="TreeGrafter"/>
</dbReference>
<dbReference type="Pfam" id="PF03102">
    <property type="entry name" value="NeuB"/>
    <property type="match status" value="1"/>
</dbReference>
<dbReference type="InterPro" id="IPR013132">
    <property type="entry name" value="PseI/NeuA/B-like_N"/>
</dbReference>
<dbReference type="EMBL" id="BARW01034875">
    <property type="protein sequence ID" value="GAJ11085.1"/>
    <property type="molecule type" value="Genomic_DNA"/>
</dbReference>
<evidence type="ECO:0000259" key="1">
    <source>
        <dbReference type="Pfam" id="PF03102"/>
    </source>
</evidence>
<dbReference type="SUPFAM" id="SSF51569">
    <property type="entry name" value="Aldolase"/>
    <property type="match status" value="1"/>
</dbReference>
<dbReference type="AlphaFoldDB" id="X1VPS4"/>